<evidence type="ECO:0000256" key="4">
    <source>
        <dbReference type="ARBA" id="ARBA00011245"/>
    </source>
</evidence>
<dbReference type="RefSeq" id="WP_074655346.1">
    <property type="nucleotide sequence ID" value="NZ_FNSD01000001.1"/>
</dbReference>
<feature type="binding site" evidence="12">
    <location>
        <position position="126"/>
    </location>
    <ligand>
        <name>substrate</name>
    </ligand>
</feature>
<keyword evidence="9 12" id="KW-0418">Kinase</keyword>
<dbReference type="PANTHER" id="PTHR11406:SF23">
    <property type="entry name" value="PHOSPHOGLYCERATE KINASE 1, CHLOROPLASTIC-RELATED"/>
    <property type="match status" value="1"/>
</dbReference>
<keyword evidence="12" id="KW-0963">Cytoplasm</keyword>
<dbReference type="SUPFAM" id="SSF53748">
    <property type="entry name" value="Phosphoglycerate kinase"/>
    <property type="match status" value="1"/>
</dbReference>
<proteinExistence type="inferred from homology"/>
<feature type="binding site" evidence="12 13">
    <location>
        <begin position="21"/>
        <end position="23"/>
    </location>
    <ligand>
        <name>substrate</name>
    </ligand>
</feature>
<feature type="binding site" evidence="12 14">
    <location>
        <position position="333"/>
    </location>
    <ligand>
        <name>ATP</name>
        <dbReference type="ChEBI" id="CHEBI:30616"/>
    </ligand>
</feature>
<comment type="pathway">
    <text evidence="2 12">Carbohydrate degradation; glycolysis; pyruvate from D-glyceraldehyde 3-phosphate: step 2/5.</text>
</comment>
<evidence type="ECO:0000256" key="8">
    <source>
        <dbReference type="ARBA" id="ARBA00022741"/>
    </source>
</evidence>
<dbReference type="GO" id="GO:0043531">
    <property type="term" value="F:ADP binding"/>
    <property type="evidence" value="ECO:0007669"/>
    <property type="project" value="TreeGrafter"/>
</dbReference>
<feature type="binding site" evidence="12 13">
    <location>
        <begin position="61"/>
        <end position="64"/>
    </location>
    <ligand>
        <name>substrate</name>
    </ligand>
</feature>
<feature type="binding site" evidence="13">
    <location>
        <position position="38"/>
    </location>
    <ligand>
        <name>(2R)-3-phosphoglycerate</name>
        <dbReference type="ChEBI" id="CHEBI:58272"/>
    </ligand>
</feature>
<evidence type="ECO:0000256" key="10">
    <source>
        <dbReference type="ARBA" id="ARBA00022840"/>
    </source>
</evidence>
<evidence type="ECO:0000256" key="14">
    <source>
        <dbReference type="PIRSR" id="PIRSR000724-2"/>
    </source>
</evidence>
<gene>
    <name evidence="12" type="primary">pgk</name>
    <name evidence="16" type="ORF">SAMN05443244_3609</name>
</gene>
<dbReference type="InterPro" id="IPR015911">
    <property type="entry name" value="Phosphoglycerate_kinase_CS"/>
</dbReference>
<dbReference type="EMBL" id="FNSD01000001">
    <property type="protein sequence ID" value="SEC49883.1"/>
    <property type="molecule type" value="Genomic_DNA"/>
</dbReference>
<dbReference type="InterPro" id="IPR036043">
    <property type="entry name" value="Phosphoglycerate_kinase_sf"/>
</dbReference>
<feature type="binding site" evidence="13">
    <location>
        <position position="126"/>
    </location>
    <ligand>
        <name>(2R)-3-phosphoglycerate</name>
        <dbReference type="ChEBI" id="CHEBI:58272"/>
    </ligand>
</feature>
<evidence type="ECO:0000256" key="12">
    <source>
        <dbReference type="HAMAP-Rule" id="MF_00145"/>
    </source>
</evidence>
<dbReference type="FunFam" id="3.40.50.1260:FF:000003">
    <property type="entry name" value="Phosphoglycerate kinase"/>
    <property type="match status" value="1"/>
</dbReference>
<dbReference type="PANTHER" id="PTHR11406">
    <property type="entry name" value="PHOSPHOGLYCERATE KINASE"/>
    <property type="match status" value="1"/>
</dbReference>
<dbReference type="AlphaFoldDB" id="A0A1H4T0A4"/>
<evidence type="ECO:0000256" key="15">
    <source>
        <dbReference type="RuleBase" id="RU000532"/>
    </source>
</evidence>
<comment type="subcellular location">
    <subcellularLocation>
        <location evidence="12">Cytoplasm</location>
    </subcellularLocation>
</comment>
<dbReference type="GO" id="GO:0006094">
    <property type="term" value="P:gluconeogenesis"/>
    <property type="evidence" value="ECO:0007669"/>
    <property type="project" value="TreeGrafter"/>
</dbReference>
<keyword evidence="8 12" id="KW-0547">Nucleotide-binding</keyword>
<evidence type="ECO:0000256" key="6">
    <source>
        <dbReference type="ARBA" id="ARBA00016471"/>
    </source>
</evidence>
<dbReference type="InterPro" id="IPR001576">
    <property type="entry name" value="Phosphoglycerate_kinase"/>
</dbReference>
<name>A0A1H4T0A4_9BACT</name>
<accession>A0A1H4T0A4</accession>
<evidence type="ECO:0000256" key="2">
    <source>
        <dbReference type="ARBA" id="ARBA00004838"/>
    </source>
</evidence>
<feature type="binding site" evidence="12">
    <location>
        <position position="38"/>
    </location>
    <ligand>
        <name>substrate</name>
    </ligand>
</feature>
<sequence length="404" mass="43060">MATLSIRDLDLHGKRVFIRVDFNVPLSKDGGEILDDTRIRETLPTIEFALRAGAKVILAAHLGRPKGERVESMSLRPVVDRLRQLLDADLGESRNVAFSPDCVGEIAEELVSKLENGQALLLENLRFHKEEEKNDPAFAEQLAKLADVYVNDAFGAAHRAHASTEGITHFVKQSASGMLMDKELNYLGKALTTPDKPFVAIIGGAKVSDKIDVIDNLLNQVDAIIVGGGMAYTFLNAQGQKTGKSLLEADKIDVAAAALKKAEAKGVRFLLPVDHILADKFAPDATTSTFDGTEDFPADLMALDIGPKSVALFVKEIKDARTIVWNGPMGVFEMPAFAKGTMAVAHAVADNEFATSIIGGGDSVSAAVMAGVTDKITHISTGGGASLEFLEGKTLPGVAALTQK</sequence>
<organism evidence="16 17">
    <name type="scientific">Terriglobus roseus</name>
    <dbReference type="NCBI Taxonomy" id="392734"/>
    <lineage>
        <taxon>Bacteria</taxon>
        <taxon>Pseudomonadati</taxon>
        <taxon>Acidobacteriota</taxon>
        <taxon>Terriglobia</taxon>
        <taxon>Terriglobales</taxon>
        <taxon>Acidobacteriaceae</taxon>
        <taxon>Terriglobus</taxon>
    </lineage>
</organism>
<reference evidence="16 17" key="1">
    <citation type="submission" date="2016-10" db="EMBL/GenBank/DDBJ databases">
        <authorList>
            <person name="de Groot N.N."/>
        </authorList>
    </citation>
    <scope>NUCLEOTIDE SEQUENCE [LARGE SCALE GENOMIC DNA]</scope>
    <source>
        <strain evidence="16 17">AB35.6</strain>
    </source>
</reference>
<dbReference type="Proteomes" id="UP000182409">
    <property type="component" value="Unassembled WGS sequence"/>
</dbReference>
<dbReference type="OrthoDB" id="9808460at2"/>
<dbReference type="FunFam" id="3.40.50.1260:FF:000006">
    <property type="entry name" value="Phosphoglycerate kinase"/>
    <property type="match status" value="1"/>
</dbReference>
<dbReference type="UniPathway" id="UPA00109">
    <property type="reaction ID" value="UER00185"/>
</dbReference>
<evidence type="ECO:0000256" key="5">
    <source>
        <dbReference type="ARBA" id="ARBA00013061"/>
    </source>
</evidence>
<dbReference type="PIRSF" id="PIRSF000724">
    <property type="entry name" value="Pgk"/>
    <property type="match status" value="1"/>
</dbReference>
<dbReference type="Gene3D" id="3.40.50.1260">
    <property type="entry name" value="Phosphoglycerate kinase, N-terminal domain"/>
    <property type="match status" value="2"/>
</dbReference>
<dbReference type="InterPro" id="IPR015824">
    <property type="entry name" value="Phosphoglycerate_kinase_N"/>
</dbReference>
<keyword evidence="11 12" id="KW-0324">Glycolysis</keyword>
<dbReference type="EC" id="2.7.2.3" evidence="5 12"/>
<evidence type="ECO:0000313" key="17">
    <source>
        <dbReference type="Proteomes" id="UP000182409"/>
    </source>
</evidence>
<feature type="binding site" evidence="12 14">
    <location>
        <position position="210"/>
    </location>
    <ligand>
        <name>ATP</name>
        <dbReference type="ChEBI" id="CHEBI:30616"/>
    </ligand>
</feature>
<keyword evidence="7 12" id="KW-0808">Transferase</keyword>
<dbReference type="Pfam" id="PF00162">
    <property type="entry name" value="PGK"/>
    <property type="match status" value="1"/>
</dbReference>
<feature type="binding site" evidence="12">
    <location>
        <position position="159"/>
    </location>
    <ligand>
        <name>substrate</name>
    </ligand>
</feature>
<dbReference type="PROSITE" id="PS00111">
    <property type="entry name" value="PGLYCERATE_KINASE"/>
    <property type="match status" value="1"/>
</dbReference>
<dbReference type="PRINTS" id="PR00477">
    <property type="entry name" value="PHGLYCKINASE"/>
</dbReference>
<feature type="binding site" evidence="13">
    <location>
        <position position="159"/>
    </location>
    <ligand>
        <name>(2R)-3-phosphoglycerate</name>
        <dbReference type="ChEBI" id="CHEBI:58272"/>
    </ligand>
</feature>
<dbReference type="GO" id="GO:0005829">
    <property type="term" value="C:cytosol"/>
    <property type="evidence" value="ECO:0007669"/>
    <property type="project" value="TreeGrafter"/>
</dbReference>
<comment type="subunit">
    <text evidence="4 12">Monomer.</text>
</comment>
<evidence type="ECO:0000256" key="7">
    <source>
        <dbReference type="ARBA" id="ARBA00022679"/>
    </source>
</evidence>
<evidence type="ECO:0000256" key="9">
    <source>
        <dbReference type="ARBA" id="ARBA00022777"/>
    </source>
</evidence>
<evidence type="ECO:0000256" key="3">
    <source>
        <dbReference type="ARBA" id="ARBA00008982"/>
    </source>
</evidence>
<evidence type="ECO:0000313" key="16">
    <source>
        <dbReference type="EMBL" id="SEC49883.1"/>
    </source>
</evidence>
<dbReference type="GO" id="GO:0005524">
    <property type="term" value="F:ATP binding"/>
    <property type="evidence" value="ECO:0007669"/>
    <property type="project" value="UniProtKB-KW"/>
</dbReference>
<dbReference type="GO" id="GO:0004618">
    <property type="term" value="F:phosphoglycerate kinase activity"/>
    <property type="evidence" value="ECO:0007669"/>
    <property type="project" value="UniProtKB-UniRule"/>
</dbReference>
<comment type="catalytic activity">
    <reaction evidence="1 12 15">
        <text>(2R)-3-phosphoglycerate + ATP = (2R)-3-phospho-glyceroyl phosphate + ADP</text>
        <dbReference type="Rhea" id="RHEA:14801"/>
        <dbReference type="ChEBI" id="CHEBI:30616"/>
        <dbReference type="ChEBI" id="CHEBI:57604"/>
        <dbReference type="ChEBI" id="CHEBI:58272"/>
        <dbReference type="ChEBI" id="CHEBI:456216"/>
        <dbReference type="EC" id="2.7.2.3"/>
    </reaction>
</comment>
<dbReference type="CDD" id="cd00318">
    <property type="entry name" value="Phosphoglycerate_kinase"/>
    <property type="match status" value="1"/>
</dbReference>
<feature type="binding site" evidence="12 14">
    <location>
        <begin position="360"/>
        <end position="363"/>
    </location>
    <ligand>
        <name>ATP</name>
        <dbReference type="ChEBI" id="CHEBI:30616"/>
    </ligand>
</feature>
<comment type="similarity">
    <text evidence="3 12 15">Belongs to the phosphoglycerate kinase family.</text>
</comment>
<dbReference type="HAMAP" id="MF_00145">
    <property type="entry name" value="Phosphoglyc_kinase"/>
    <property type="match status" value="1"/>
</dbReference>
<evidence type="ECO:0000256" key="13">
    <source>
        <dbReference type="PIRSR" id="PIRSR000724-1"/>
    </source>
</evidence>
<dbReference type="GO" id="GO:0006096">
    <property type="term" value="P:glycolytic process"/>
    <property type="evidence" value="ECO:0007669"/>
    <property type="project" value="UniProtKB-UniRule"/>
</dbReference>
<protein>
    <recommendedName>
        <fullName evidence="6 12">Phosphoglycerate kinase</fullName>
        <ecNumber evidence="5 12">2.7.2.3</ecNumber>
    </recommendedName>
</protein>
<evidence type="ECO:0000256" key="11">
    <source>
        <dbReference type="ARBA" id="ARBA00023152"/>
    </source>
</evidence>
<evidence type="ECO:0000256" key="1">
    <source>
        <dbReference type="ARBA" id="ARBA00000642"/>
    </source>
</evidence>
<keyword evidence="10 12" id="KW-0067">ATP-binding</keyword>
<comment type="caution">
    <text evidence="12">Lacks conserved residue(s) required for the propagation of feature annotation.</text>
</comment>